<feature type="compositionally biased region" description="Basic and acidic residues" evidence="1">
    <location>
        <begin position="1"/>
        <end position="10"/>
    </location>
</feature>
<evidence type="ECO:0000313" key="3">
    <source>
        <dbReference type="Proteomes" id="UP001215151"/>
    </source>
</evidence>
<dbReference type="EMBL" id="JAPEVG010000088">
    <property type="protein sequence ID" value="KAJ8486925.1"/>
    <property type="molecule type" value="Genomic_DNA"/>
</dbReference>
<organism evidence="2 3">
    <name type="scientific">Trametes cubensis</name>
    <dbReference type="NCBI Taxonomy" id="1111947"/>
    <lineage>
        <taxon>Eukaryota</taxon>
        <taxon>Fungi</taxon>
        <taxon>Dikarya</taxon>
        <taxon>Basidiomycota</taxon>
        <taxon>Agaricomycotina</taxon>
        <taxon>Agaricomycetes</taxon>
        <taxon>Polyporales</taxon>
        <taxon>Polyporaceae</taxon>
        <taxon>Trametes</taxon>
    </lineage>
</organism>
<proteinExistence type="predicted"/>
<dbReference type="Proteomes" id="UP001215151">
    <property type="component" value="Unassembled WGS sequence"/>
</dbReference>
<evidence type="ECO:0000313" key="2">
    <source>
        <dbReference type="EMBL" id="KAJ8486925.1"/>
    </source>
</evidence>
<evidence type="ECO:0000256" key="1">
    <source>
        <dbReference type="SAM" id="MobiDB-lite"/>
    </source>
</evidence>
<protein>
    <submittedName>
        <fullName evidence="2">Uncharacterized protein</fullName>
    </submittedName>
</protein>
<keyword evidence="3" id="KW-1185">Reference proteome</keyword>
<feature type="region of interest" description="Disordered" evidence="1">
    <location>
        <begin position="1"/>
        <end position="36"/>
    </location>
</feature>
<gene>
    <name evidence="2" type="ORF">ONZ51_g4523</name>
</gene>
<accession>A0AAD7TY60</accession>
<reference evidence="2" key="1">
    <citation type="submission" date="2022-11" db="EMBL/GenBank/DDBJ databases">
        <title>Genome Sequence of Cubamyces cubensis.</title>
        <authorList>
            <person name="Buettner E."/>
        </authorList>
    </citation>
    <scope>NUCLEOTIDE SEQUENCE</scope>
    <source>
        <strain evidence="2">MPL-01</strain>
    </source>
</reference>
<comment type="caution">
    <text evidence="2">The sequence shown here is derived from an EMBL/GenBank/DDBJ whole genome shotgun (WGS) entry which is preliminary data.</text>
</comment>
<feature type="compositionally biased region" description="Polar residues" evidence="1">
    <location>
        <begin position="12"/>
        <end position="24"/>
    </location>
</feature>
<dbReference type="AlphaFoldDB" id="A0AAD7TY60"/>
<name>A0AAD7TY60_9APHY</name>
<sequence>MDPVEGKPELSENVTDAPQVSSNIGPKADREIQADPPLRSLASLKWPYVPEESAFPDPLKRDDPKPLQLHQYEAIATSPAIRRVLAANPRLRDILKSIDSLRGEERELALHEALGVGDSRGKVLLGQESEEDQRALRDLAEAIEGAVRGGKQDALGLDWGD</sequence>